<name>A0ABS7P7U5_9NOCA</name>
<accession>A0ABS7P7U5</accession>
<evidence type="ECO:0000313" key="1">
    <source>
        <dbReference type="EMBL" id="MBY6368479.1"/>
    </source>
</evidence>
<evidence type="ECO:0000313" key="2">
    <source>
        <dbReference type="Proteomes" id="UP000825228"/>
    </source>
</evidence>
<dbReference type="EMBL" id="JABUBU010000027">
    <property type="protein sequence ID" value="MBY6368479.1"/>
    <property type="molecule type" value="Genomic_DNA"/>
</dbReference>
<reference evidence="1 2" key="1">
    <citation type="submission" date="2020-06" db="EMBL/GenBank/DDBJ databases">
        <title>Taxonomy, biology and ecology of Rhodococcus bacteria occurring in California pistachio and other woody hosts as revealed by genome sequence analyses.</title>
        <authorList>
            <person name="Gai Y."/>
            <person name="Riely B."/>
        </authorList>
    </citation>
    <scope>NUCLEOTIDE SEQUENCE [LARGE SCALE GENOMIC DNA]</scope>
    <source>
        <strain evidence="1 2">BP-281</strain>
    </source>
</reference>
<dbReference type="RefSeq" id="WP_222685980.1">
    <property type="nucleotide sequence ID" value="NZ_JABUBT010000039.1"/>
</dbReference>
<proteinExistence type="predicted"/>
<dbReference type="Proteomes" id="UP000825228">
    <property type="component" value="Unassembled WGS sequence"/>
</dbReference>
<evidence type="ECO:0008006" key="3">
    <source>
        <dbReference type="Google" id="ProtNLM"/>
    </source>
</evidence>
<keyword evidence="2" id="KW-1185">Reference proteome</keyword>
<sequence length="62" mass="7185">MGEFDGEVKYGGDTRAAVLAERRRENDLHALGVHVVRWAWPDLMQSDRLHRLLRDGLRMVGR</sequence>
<gene>
    <name evidence="1" type="ORF">HQ603_17155</name>
</gene>
<comment type="caution">
    <text evidence="1">The sequence shown here is derived from an EMBL/GenBank/DDBJ whole genome shotgun (WGS) entry which is preliminary data.</text>
</comment>
<protein>
    <recommendedName>
        <fullName evidence="3">DUF559 domain-containing protein</fullName>
    </recommendedName>
</protein>
<organism evidence="1 2">
    <name type="scientific">Rhodococcoides corynebacterioides</name>
    <dbReference type="NCBI Taxonomy" id="53972"/>
    <lineage>
        <taxon>Bacteria</taxon>
        <taxon>Bacillati</taxon>
        <taxon>Actinomycetota</taxon>
        <taxon>Actinomycetes</taxon>
        <taxon>Mycobacteriales</taxon>
        <taxon>Nocardiaceae</taxon>
        <taxon>Rhodococcoides</taxon>
    </lineage>
</organism>